<name>A0A8X6TW54_NEPPI</name>
<reference evidence="2" key="1">
    <citation type="submission" date="2020-08" db="EMBL/GenBank/DDBJ databases">
        <title>Multicomponent nature underlies the extraordinary mechanical properties of spider dragline silk.</title>
        <authorList>
            <person name="Kono N."/>
            <person name="Nakamura H."/>
            <person name="Mori M."/>
            <person name="Yoshida Y."/>
            <person name="Ohtoshi R."/>
            <person name="Malay A.D."/>
            <person name="Moran D.A.P."/>
            <person name="Tomita M."/>
            <person name="Numata K."/>
            <person name="Arakawa K."/>
        </authorList>
    </citation>
    <scope>NUCLEOTIDE SEQUENCE</scope>
</reference>
<evidence type="ECO:0000256" key="1">
    <source>
        <dbReference type="SAM" id="Phobius"/>
    </source>
</evidence>
<keyword evidence="3" id="KW-1185">Reference proteome</keyword>
<accession>A0A8X6TW54</accession>
<keyword evidence="1" id="KW-0812">Transmembrane</keyword>
<keyword evidence="1" id="KW-1133">Transmembrane helix</keyword>
<sequence length="82" mass="8583">MAMTSIFTTSGAVSVAFTTSGVTAAFISQMAVLLLLHLLWRCRVVTDGGRCSAAGEGTTVSAAVVMVLLLTTIHYTHTYTTV</sequence>
<feature type="transmembrane region" description="Helical" evidence="1">
    <location>
        <begin position="12"/>
        <end position="36"/>
    </location>
</feature>
<comment type="caution">
    <text evidence="2">The sequence shown here is derived from an EMBL/GenBank/DDBJ whole genome shotgun (WGS) entry which is preliminary data.</text>
</comment>
<dbReference type="AlphaFoldDB" id="A0A8X6TW54"/>
<evidence type="ECO:0000313" key="2">
    <source>
        <dbReference type="EMBL" id="GFT53173.1"/>
    </source>
</evidence>
<proteinExistence type="predicted"/>
<gene>
    <name evidence="2" type="ORF">NPIL_423951</name>
</gene>
<organism evidence="2 3">
    <name type="scientific">Nephila pilipes</name>
    <name type="common">Giant wood spider</name>
    <name type="synonym">Nephila maculata</name>
    <dbReference type="NCBI Taxonomy" id="299642"/>
    <lineage>
        <taxon>Eukaryota</taxon>
        <taxon>Metazoa</taxon>
        <taxon>Ecdysozoa</taxon>
        <taxon>Arthropoda</taxon>
        <taxon>Chelicerata</taxon>
        <taxon>Arachnida</taxon>
        <taxon>Araneae</taxon>
        <taxon>Araneomorphae</taxon>
        <taxon>Entelegynae</taxon>
        <taxon>Araneoidea</taxon>
        <taxon>Nephilidae</taxon>
        <taxon>Nephila</taxon>
    </lineage>
</organism>
<evidence type="ECO:0000313" key="3">
    <source>
        <dbReference type="Proteomes" id="UP000887013"/>
    </source>
</evidence>
<dbReference type="Proteomes" id="UP000887013">
    <property type="component" value="Unassembled WGS sequence"/>
</dbReference>
<protein>
    <submittedName>
        <fullName evidence="2">Uncharacterized protein</fullName>
    </submittedName>
</protein>
<keyword evidence="1" id="KW-0472">Membrane</keyword>
<feature type="transmembrane region" description="Helical" evidence="1">
    <location>
        <begin position="57"/>
        <end position="76"/>
    </location>
</feature>
<dbReference type="EMBL" id="BMAW01112552">
    <property type="protein sequence ID" value="GFT53173.1"/>
    <property type="molecule type" value="Genomic_DNA"/>
</dbReference>